<comment type="caution">
    <text evidence="1">The sequence shown here is derived from an EMBL/GenBank/DDBJ whole genome shotgun (WGS) entry which is preliminary data.</text>
</comment>
<sequence>MSRSGAGDVLEGMKIWRIVLLPVLLLAPSTSMSPAQAEVTAKRVLVDLRRQGGYAGFDDRVIVYGNGCVRLTRRTGPAVDKCLTAKEERTLRGHLSKLRVGASERRPQGADFISYTLAHDKRRATRYTLPASWKPVVGQLEKIMEKYWAPD</sequence>
<dbReference type="Proteomes" id="UP001500902">
    <property type="component" value="Unassembled WGS sequence"/>
</dbReference>
<evidence type="ECO:0000313" key="1">
    <source>
        <dbReference type="EMBL" id="GAA3697296.1"/>
    </source>
</evidence>
<dbReference type="EMBL" id="BAAAZP010000149">
    <property type="protein sequence ID" value="GAA3697296.1"/>
    <property type="molecule type" value="Genomic_DNA"/>
</dbReference>
<organism evidence="1 2">
    <name type="scientific">Nonomuraea antimicrobica</name>
    <dbReference type="NCBI Taxonomy" id="561173"/>
    <lineage>
        <taxon>Bacteria</taxon>
        <taxon>Bacillati</taxon>
        <taxon>Actinomycetota</taxon>
        <taxon>Actinomycetes</taxon>
        <taxon>Streptosporangiales</taxon>
        <taxon>Streptosporangiaceae</taxon>
        <taxon>Nonomuraea</taxon>
    </lineage>
</organism>
<accession>A0ABP7CZW3</accession>
<protein>
    <submittedName>
        <fullName evidence="1">Uncharacterized protein</fullName>
    </submittedName>
</protein>
<keyword evidence="2" id="KW-1185">Reference proteome</keyword>
<proteinExistence type="predicted"/>
<name>A0ABP7CZW3_9ACTN</name>
<reference evidence="2" key="1">
    <citation type="journal article" date="2019" name="Int. J. Syst. Evol. Microbiol.">
        <title>The Global Catalogue of Microorganisms (GCM) 10K type strain sequencing project: providing services to taxonomists for standard genome sequencing and annotation.</title>
        <authorList>
            <consortium name="The Broad Institute Genomics Platform"/>
            <consortium name="The Broad Institute Genome Sequencing Center for Infectious Disease"/>
            <person name="Wu L."/>
            <person name="Ma J."/>
        </authorList>
    </citation>
    <scope>NUCLEOTIDE SEQUENCE [LARGE SCALE GENOMIC DNA]</scope>
    <source>
        <strain evidence="2">JCM 16904</strain>
    </source>
</reference>
<evidence type="ECO:0000313" key="2">
    <source>
        <dbReference type="Proteomes" id="UP001500902"/>
    </source>
</evidence>
<gene>
    <name evidence="1" type="ORF">GCM10022224_073990</name>
</gene>